<dbReference type="PROSITE" id="PS51349">
    <property type="entry name" value="FMN_HYDROXY_ACID_DH_2"/>
    <property type="match status" value="1"/>
</dbReference>
<keyword evidence="7" id="KW-0285">Flavoprotein</keyword>
<feature type="domain" description="FMN hydroxy acid dehydrogenase" evidence="8">
    <location>
        <begin position="10"/>
        <end position="364"/>
    </location>
</feature>
<accession>A0A6G1L5E2</accession>
<dbReference type="Proteomes" id="UP000799436">
    <property type="component" value="Unassembled WGS sequence"/>
</dbReference>
<dbReference type="PANTHER" id="PTHR10578:SF149">
    <property type="entry name" value="2-HYDROXYACID OXIDASE 2"/>
    <property type="match status" value="1"/>
</dbReference>
<keyword evidence="2" id="KW-0560">Oxidoreductase</keyword>
<dbReference type="AlphaFoldDB" id="A0A6G1L5E2"/>
<dbReference type="FunFam" id="3.20.20.70:FF:000056">
    <property type="entry name" value="hydroxyacid oxidase 2"/>
    <property type="match status" value="1"/>
</dbReference>
<feature type="active site" description="Proton acceptor" evidence="6">
    <location>
        <position position="259"/>
    </location>
</feature>
<comment type="cofactor">
    <cofactor evidence="1">
        <name>FMN</name>
        <dbReference type="ChEBI" id="CHEBI:58210"/>
    </cofactor>
</comment>
<dbReference type="GO" id="GO:0010181">
    <property type="term" value="F:FMN binding"/>
    <property type="evidence" value="ECO:0007669"/>
    <property type="project" value="InterPro"/>
</dbReference>
<evidence type="ECO:0000256" key="5">
    <source>
        <dbReference type="ARBA" id="ARBA00083297"/>
    </source>
</evidence>
<dbReference type="InterPro" id="IPR013785">
    <property type="entry name" value="Aldolase_TIM"/>
</dbReference>
<dbReference type="GO" id="GO:0005737">
    <property type="term" value="C:cytoplasm"/>
    <property type="evidence" value="ECO:0007669"/>
    <property type="project" value="UniProtKB-ARBA"/>
</dbReference>
<dbReference type="PIRSF" id="PIRSF000138">
    <property type="entry name" value="Al-hdrx_acd_dh"/>
    <property type="match status" value="1"/>
</dbReference>
<dbReference type="CDD" id="cd02809">
    <property type="entry name" value="alpha_hydroxyacid_oxid_FMN"/>
    <property type="match status" value="1"/>
</dbReference>
<evidence type="ECO:0000256" key="4">
    <source>
        <dbReference type="ARBA" id="ARBA00073420"/>
    </source>
</evidence>
<evidence type="ECO:0000259" key="8">
    <source>
        <dbReference type="PROSITE" id="PS51349"/>
    </source>
</evidence>
<dbReference type="InterPro" id="IPR008259">
    <property type="entry name" value="FMN_hydac_DH_AS"/>
</dbReference>
<dbReference type="Gene3D" id="3.20.20.70">
    <property type="entry name" value="Aldolase class I"/>
    <property type="match status" value="1"/>
</dbReference>
<feature type="binding site" evidence="7">
    <location>
        <position position="168"/>
    </location>
    <ligand>
        <name>FMN</name>
        <dbReference type="ChEBI" id="CHEBI:58210"/>
    </ligand>
</feature>
<keyword evidence="7" id="KW-0288">FMN</keyword>
<evidence type="ECO:0000256" key="1">
    <source>
        <dbReference type="ARBA" id="ARBA00001917"/>
    </source>
</evidence>
<feature type="binding site" evidence="7">
    <location>
        <position position="118"/>
    </location>
    <ligand>
        <name>FMN</name>
        <dbReference type="ChEBI" id="CHEBI:58210"/>
    </ligand>
</feature>
<evidence type="ECO:0000256" key="2">
    <source>
        <dbReference type="ARBA" id="ARBA00023002"/>
    </source>
</evidence>
<name>A0A6G1L5E2_9PEZI</name>
<feature type="binding site" evidence="7">
    <location>
        <begin position="290"/>
        <end position="294"/>
    </location>
    <ligand>
        <name>FMN</name>
        <dbReference type="ChEBI" id="CHEBI:58210"/>
    </ligand>
</feature>
<dbReference type="Pfam" id="PF01070">
    <property type="entry name" value="FMN_dh"/>
    <property type="match status" value="1"/>
</dbReference>
<dbReference type="InterPro" id="IPR037396">
    <property type="entry name" value="FMN_HAD"/>
</dbReference>
<evidence type="ECO:0000256" key="6">
    <source>
        <dbReference type="PIRSR" id="PIRSR000138-1"/>
    </source>
</evidence>
<feature type="binding site" evidence="7">
    <location>
        <position position="36"/>
    </location>
    <ligand>
        <name>glyoxylate</name>
        <dbReference type="ChEBI" id="CHEBI:36655"/>
    </ligand>
</feature>
<dbReference type="InterPro" id="IPR012133">
    <property type="entry name" value="Alpha-hydoxy_acid_DH_FMN"/>
</dbReference>
<sequence length="371" mass="40143">MADNKNNNNNNNAMVLSIADLKAEAAKTLPTAYREYFESGANDQLSLHDNEAAFNRYKLRPRILRNISTINTSTSIWGCRVAFPFGFAPAALHALAHPDGEVGTSRAAAKHGVAMALSAWATHSVEDVVAQARGNPYAMQMCLMKDDTINDTIIARAEKSGCKAILLTVDAPILGRRFNEKRNKFGLPEGVGFPHLVGKEGEMTWGDNFEYDNGVEWEQALSYIRKRTSLPIWLKGVYTPEDVALAVQHDVAGVVISNHGGRQLDGVPASLDALRDCAPSAKGKIAIALDGGVRRGTDIFKALALGADFVFGGRIPIWGLAYDGQRGVELALQVLMAEFRLCMGLAGCRTVQEINKSHLAVLEPSGLLAKL</sequence>
<feature type="binding site" evidence="7">
    <location>
        <position position="257"/>
    </location>
    <ligand>
        <name>FMN</name>
        <dbReference type="ChEBI" id="CHEBI:58210"/>
    </ligand>
</feature>
<feature type="binding site" evidence="7">
    <location>
        <begin position="89"/>
        <end position="91"/>
    </location>
    <ligand>
        <name>FMN</name>
        <dbReference type="ChEBI" id="CHEBI:58210"/>
    </ligand>
</feature>
<dbReference type="EMBL" id="ML995851">
    <property type="protein sequence ID" value="KAF2767802.1"/>
    <property type="molecule type" value="Genomic_DNA"/>
</dbReference>
<dbReference type="GO" id="GO:0016491">
    <property type="term" value="F:oxidoreductase activity"/>
    <property type="evidence" value="ECO:0007669"/>
    <property type="project" value="UniProtKB-KW"/>
</dbReference>
<feature type="binding site" evidence="7">
    <location>
        <begin position="313"/>
        <end position="314"/>
    </location>
    <ligand>
        <name>FMN</name>
        <dbReference type="ChEBI" id="CHEBI:58210"/>
    </ligand>
</feature>
<feature type="binding site" evidence="7">
    <location>
        <position position="177"/>
    </location>
    <ligand>
        <name>glyoxylate</name>
        <dbReference type="ChEBI" id="CHEBI:36655"/>
    </ligand>
</feature>
<dbReference type="PROSITE" id="PS00557">
    <property type="entry name" value="FMN_HYDROXY_ACID_DH_1"/>
    <property type="match status" value="1"/>
</dbReference>
<evidence type="ECO:0000256" key="7">
    <source>
        <dbReference type="PIRSR" id="PIRSR000138-2"/>
    </source>
</evidence>
<organism evidence="9 10">
    <name type="scientific">Teratosphaeria nubilosa</name>
    <dbReference type="NCBI Taxonomy" id="161662"/>
    <lineage>
        <taxon>Eukaryota</taxon>
        <taxon>Fungi</taxon>
        <taxon>Dikarya</taxon>
        <taxon>Ascomycota</taxon>
        <taxon>Pezizomycotina</taxon>
        <taxon>Dothideomycetes</taxon>
        <taxon>Dothideomycetidae</taxon>
        <taxon>Mycosphaerellales</taxon>
        <taxon>Teratosphaeriaceae</taxon>
        <taxon>Teratosphaeria</taxon>
    </lineage>
</organism>
<keyword evidence="10" id="KW-1185">Reference proteome</keyword>
<comment type="similarity">
    <text evidence="3">Belongs to the FMN-dependent alpha-hydroxy acid dehydrogenase family.</text>
</comment>
<feature type="binding site" evidence="7">
    <location>
        <position position="235"/>
    </location>
    <ligand>
        <name>FMN</name>
        <dbReference type="ChEBI" id="CHEBI:58210"/>
    </ligand>
</feature>
<evidence type="ECO:0000256" key="3">
    <source>
        <dbReference type="ARBA" id="ARBA00024042"/>
    </source>
</evidence>
<proteinExistence type="inferred from homology"/>
<reference evidence="9" key="1">
    <citation type="journal article" date="2020" name="Stud. Mycol.">
        <title>101 Dothideomycetes genomes: a test case for predicting lifestyles and emergence of pathogens.</title>
        <authorList>
            <person name="Haridas S."/>
            <person name="Albert R."/>
            <person name="Binder M."/>
            <person name="Bloem J."/>
            <person name="Labutti K."/>
            <person name="Salamov A."/>
            <person name="Andreopoulos B."/>
            <person name="Baker S."/>
            <person name="Barry K."/>
            <person name="Bills G."/>
            <person name="Bluhm B."/>
            <person name="Cannon C."/>
            <person name="Castanera R."/>
            <person name="Culley D."/>
            <person name="Daum C."/>
            <person name="Ezra D."/>
            <person name="Gonzalez J."/>
            <person name="Henrissat B."/>
            <person name="Kuo A."/>
            <person name="Liang C."/>
            <person name="Lipzen A."/>
            <person name="Lutzoni F."/>
            <person name="Magnuson J."/>
            <person name="Mondo S."/>
            <person name="Nolan M."/>
            <person name="Ohm R."/>
            <person name="Pangilinan J."/>
            <person name="Park H.-J."/>
            <person name="Ramirez L."/>
            <person name="Alfaro M."/>
            <person name="Sun H."/>
            <person name="Tritt A."/>
            <person name="Yoshinaga Y."/>
            <person name="Zwiers L.-H."/>
            <person name="Turgeon B."/>
            <person name="Goodwin S."/>
            <person name="Spatafora J."/>
            <person name="Crous P."/>
            <person name="Grigoriev I."/>
        </authorList>
    </citation>
    <scope>NUCLEOTIDE SEQUENCE</scope>
    <source>
        <strain evidence="9">CBS 116005</strain>
    </source>
</reference>
<feature type="binding site" evidence="7">
    <location>
        <position position="140"/>
    </location>
    <ligand>
        <name>FMN</name>
        <dbReference type="ChEBI" id="CHEBI:58210"/>
    </ligand>
</feature>
<dbReference type="SUPFAM" id="SSF51395">
    <property type="entry name" value="FMN-linked oxidoreductases"/>
    <property type="match status" value="1"/>
</dbReference>
<dbReference type="InterPro" id="IPR000262">
    <property type="entry name" value="FMN-dep_DH"/>
</dbReference>
<dbReference type="OrthoDB" id="1925334at2759"/>
<evidence type="ECO:0000313" key="9">
    <source>
        <dbReference type="EMBL" id="KAF2767802.1"/>
    </source>
</evidence>
<evidence type="ECO:0000313" key="10">
    <source>
        <dbReference type="Proteomes" id="UP000799436"/>
    </source>
</evidence>
<feature type="binding site" evidence="7">
    <location>
        <position position="262"/>
    </location>
    <ligand>
        <name>glyoxylate</name>
        <dbReference type="ChEBI" id="CHEBI:36655"/>
    </ligand>
</feature>
<gene>
    <name evidence="9" type="ORF">EJ03DRAFT_140246</name>
</gene>
<dbReference type="PANTHER" id="PTHR10578">
    <property type="entry name" value="S -2-HYDROXY-ACID OXIDASE-RELATED"/>
    <property type="match status" value="1"/>
</dbReference>
<feature type="binding site" evidence="7">
    <location>
        <position position="259"/>
    </location>
    <ligand>
        <name>glyoxylate</name>
        <dbReference type="ChEBI" id="CHEBI:36655"/>
    </ligand>
</feature>
<protein>
    <recommendedName>
        <fullName evidence="4">Oxidase FUB9</fullName>
    </recommendedName>
    <alternativeName>
        <fullName evidence="5">Fusaric acid biosynthesis protein 9</fullName>
    </alternativeName>
</protein>